<proteinExistence type="predicted"/>
<dbReference type="EMBL" id="CAFBNE010000127">
    <property type="protein sequence ID" value="CAB4966696.1"/>
    <property type="molecule type" value="Genomic_DNA"/>
</dbReference>
<dbReference type="SMART" id="SM00464">
    <property type="entry name" value="LON"/>
    <property type="match status" value="1"/>
</dbReference>
<gene>
    <name evidence="3" type="ORF">UFOPK3772_02841</name>
</gene>
<name>A0A6J7LEH8_9ZZZZ</name>
<keyword evidence="1" id="KW-0472">Membrane</keyword>
<dbReference type="InterPro" id="IPR003111">
    <property type="entry name" value="Lon_prtase_N"/>
</dbReference>
<feature type="domain" description="Lon N-terminal" evidence="2">
    <location>
        <begin position="1"/>
        <end position="213"/>
    </location>
</feature>
<feature type="transmembrane region" description="Helical" evidence="1">
    <location>
        <begin position="12"/>
        <end position="32"/>
    </location>
</feature>
<dbReference type="SUPFAM" id="SSF88697">
    <property type="entry name" value="PUA domain-like"/>
    <property type="match status" value="1"/>
</dbReference>
<dbReference type="PANTHER" id="PTHR46732">
    <property type="entry name" value="ATP-DEPENDENT PROTEASE LA (LON) DOMAIN PROTEIN"/>
    <property type="match status" value="1"/>
</dbReference>
<dbReference type="Pfam" id="PF02190">
    <property type="entry name" value="LON_substr_bdg"/>
    <property type="match status" value="1"/>
</dbReference>
<dbReference type="Gene3D" id="2.30.130.40">
    <property type="entry name" value="LON domain-like"/>
    <property type="match status" value="1"/>
</dbReference>
<dbReference type="PANTHER" id="PTHR46732:SF8">
    <property type="entry name" value="ATP-DEPENDENT PROTEASE LA (LON) DOMAIN PROTEIN"/>
    <property type="match status" value="1"/>
</dbReference>
<keyword evidence="1" id="KW-0812">Transmembrane</keyword>
<evidence type="ECO:0000256" key="1">
    <source>
        <dbReference type="SAM" id="Phobius"/>
    </source>
</evidence>
<organism evidence="3">
    <name type="scientific">freshwater metagenome</name>
    <dbReference type="NCBI Taxonomy" id="449393"/>
    <lineage>
        <taxon>unclassified sequences</taxon>
        <taxon>metagenomes</taxon>
        <taxon>ecological metagenomes</taxon>
    </lineage>
</organism>
<protein>
    <submittedName>
        <fullName evidence="3">Unannotated protein</fullName>
    </submittedName>
</protein>
<reference evidence="3" key="1">
    <citation type="submission" date="2020-05" db="EMBL/GenBank/DDBJ databases">
        <authorList>
            <person name="Chiriac C."/>
            <person name="Salcher M."/>
            <person name="Ghai R."/>
            <person name="Kavagutti S V."/>
        </authorList>
    </citation>
    <scope>NUCLEOTIDE SEQUENCE</scope>
</reference>
<sequence>MAVYAASVPSSLPLFPLNAALVPGLVLPLHIFEPRYRRMIEELLARPEESDREFGIIAVRDGREVESSGISALHEIGTTAILRGAQEYEDGRFDIVTTGNRRFRLQAISLPPGDPTATFLEGEVDFLDEPACDPAPELVAQVSRLFAQYRALLGQQMFGEEILSPAAPDDQGDLAYLVTASMVLPVAERQRLLAAVDSRARLIEARSLLIRETGLVTMLSCLPALDIASPGYCPN</sequence>
<evidence type="ECO:0000259" key="2">
    <source>
        <dbReference type="PROSITE" id="PS51787"/>
    </source>
</evidence>
<dbReference type="InterPro" id="IPR046336">
    <property type="entry name" value="Lon_prtase_N_sf"/>
</dbReference>
<dbReference type="PROSITE" id="PS51787">
    <property type="entry name" value="LON_N"/>
    <property type="match status" value="1"/>
</dbReference>
<dbReference type="AlphaFoldDB" id="A0A6J7LEH8"/>
<accession>A0A6J7LEH8</accession>
<keyword evidence="1" id="KW-1133">Transmembrane helix</keyword>
<dbReference type="InterPro" id="IPR015947">
    <property type="entry name" value="PUA-like_sf"/>
</dbReference>
<evidence type="ECO:0000313" key="3">
    <source>
        <dbReference type="EMBL" id="CAB4966696.1"/>
    </source>
</evidence>
<dbReference type="Gene3D" id="1.20.58.1480">
    <property type="match status" value="1"/>
</dbReference>